<evidence type="ECO:0000313" key="2">
    <source>
        <dbReference type="Proteomes" id="UP001314229"/>
    </source>
</evidence>
<accession>A0AAV1PX91</accession>
<name>A0AAV1PX91_SCOSC</name>
<proteinExistence type="predicted"/>
<organism evidence="1 2">
    <name type="scientific">Scomber scombrus</name>
    <name type="common">Atlantic mackerel</name>
    <name type="synonym">Scomber vernalis</name>
    <dbReference type="NCBI Taxonomy" id="13677"/>
    <lineage>
        <taxon>Eukaryota</taxon>
        <taxon>Metazoa</taxon>
        <taxon>Chordata</taxon>
        <taxon>Craniata</taxon>
        <taxon>Vertebrata</taxon>
        <taxon>Euteleostomi</taxon>
        <taxon>Actinopterygii</taxon>
        <taxon>Neopterygii</taxon>
        <taxon>Teleostei</taxon>
        <taxon>Neoteleostei</taxon>
        <taxon>Acanthomorphata</taxon>
        <taxon>Pelagiaria</taxon>
        <taxon>Scombriformes</taxon>
        <taxon>Scombridae</taxon>
        <taxon>Scomber</taxon>
    </lineage>
</organism>
<sequence length="162" mass="18120">MCLTETAGTTSTFTRHLERKHWERYLEYKAGSASLTMADTTQPPISSFAQRVHLYALNSSRQQAITQAILQDLVIGCSLPLSLVENPNFRHFLSVMDCKYTPVSRTSLTEKRIPYLVSKVKDDIIKALEVLHLQLTSGLTGGFAPSLELLRILLAKTRTPTV</sequence>
<reference evidence="1 2" key="1">
    <citation type="submission" date="2024-01" db="EMBL/GenBank/DDBJ databases">
        <authorList>
            <person name="Alioto T."/>
            <person name="Alioto T."/>
            <person name="Gomez Garrido J."/>
        </authorList>
    </citation>
    <scope>NUCLEOTIDE SEQUENCE [LARGE SCALE GENOMIC DNA]</scope>
</reference>
<gene>
    <name evidence="1" type="ORF">FSCOSCO3_A010449</name>
</gene>
<dbReference type="Proteomes" id="UP001314229">
    <property type="component" value="Unassembled WGS sequence"/>
</dbReference>
<evidence type="ECO:0000313" key="1">
    <source>
        <dbReference type="EMBL" id="CAK6975963.1"/>
    </source>
</evidence>
<dbReference type="EMBL" id="CAWUFR010000326">
    <property type="protein sequence ID" value="CAK6975963.1"/>
    <property type="molecule type" value="Genomic_DNA"/>
</dbReference>
<keyword evidence="1" id="KW-0436">Ligase</keyword>
<comment type="caution">
    <text evidence="1">The sequence shown here is derived from an EMBL/GenBank/DDBJ whole genome shotgun (WGS) entry which is preliminary data.</text>
</comment>
<protein>
    <submittedName>
        <fullName evidence="1">E3 SUMO-protein ligase ZBED1-like</fullName>
    </submittedName>
</protein>
<dbReference type="AlphaFoldDB" id="A0AAV1PX91"/>
<keyword evidence="2" id="KW-1185">Reference proteome</keyword>
<dbReference type="GO" id="GO:0016874">
    <property type="term" value="F:ligase activity"/>
    <property type="evidence" value="ECO:0007669"/>
    <property type="project" value="UniProtKB-KW"/>
</dbReference>